<organism evidence="1 2">
    <name type="scientific">Pistacia atlantica</name>
    <dbReference type="NCBI Taxonomy" id="434234"/>
    <lineage>
        <taxon>Eukaryota</taxon>
        <taxon>Viridiplantae</taxon>
        <taxon>Streptophyta</taxon>
        <taxon>Embryophyta</taxon>
        <taxon>Tracheophyta</taxon>
        <taxon>Spermatophyta</taxon>
        <taxon>Magnoliopsida</taxon>
        <taxon>eudicotyledons</taxon>
        <taxon>Gunneridae</taxon>
        <taxon>Pentapetalae</taxon>
        <taxon>rosids</taxon>
        <taxon>malvids</taxon>
        <taxon>Sapindales</taxon>
        <taxon>Anacardiaceae</taxon>
        <taxon>Pistacia</taxon>
    </lineage>
</organism>
<name>A0ACC1AB54_9ROSI</name>
<evidence type="ECO:0000313" key="2">
    <source>
        <dbReference type="Proteomes" id="UP001164250"/>
    </source>
</evidence>
<accession>A0ACC1AB54</accession>
<reference evidence="2" key="1">
    <citation type="journal article" date="2023" name="G3 (Bethesda)">
        <title>Genome assembly and association tests identify interacting loci associated with vigor, precocity, and sex in interspecific pistachio rootstocks.</title>
        <authorList>
            <person name="Palmer W."/>
            <person name="Jacygrad E."/>
            <person name="Sagayaradj S."/>
            <person name="Cavanaugh K."/>
            <person name="Han R."/>
            <person name="Bertier L."/>
            <person name="Beede B."/>
            <person name="Kafkas S."/>
            <person name="Golino D."/>
            <person name="Preece J."/>
            <person name="Michelmore R."/>
        </authorList>
    </citation>
    <scope>NUCLEOTIDE SEQUENCE [LARGE SCALE GENOMIC DNA]</scope>
</reference>
<keyword evidence="2" id="KW-1185">Reference proteome</keyword>
<sequence>MGCPNWKEDKSYKSTAEVQGSKNIPSGSGVIMVAHVGCGTWTKRLPDMLESQSWDSLPLSALFNATTDAKIIGDKEILLLPKCCGSLCKYLMVASGRASVFILQATAQKLIKAWDHAVGVICVQEAGGKVGDCNWPISKVA</sequence>
<comment type="caution">
    <text evidence="1">The sequence shown here is derived from an EMBL/GenBank/DDBJ whole genome shotgun (WGS) entry which is preliminary data.</text>
</comment>
<dbReference type="Proteomes" id="UP001164250">
    <property type="component" value="Chromosome 12"/>
</dbReference>
<protein>
    <submittedName>
        <fullName evidence="1">Uncharacterized protein</fullName>
    </submittedName>
</protein>
<proteinExistence type="predicted"/>
<gene>
    <name evidence="1" type="ORF">Patl1_10903</name>
</gene>
<evidence type="ECO:0000313" key="1">
    <source>
        <dbReference type="EMBL" id="KAJ0082966.1"/>
    </source>
</evidence>
<dbReference type="EMBL" id="CM047908">
    <property type="protein sequence ID" value="KAJ0082966.1"/>
    <property type="molecule type" value="Genomic_DNA"/>
</dbReference>